<protein>
    <submittedName>
        <fullName evidence="2">Uncharacterized protein</fullName>
    </submittedName>
</protein>
<dbReference type="Proteomes" id="UP001065613">
    <property type="component" value="Chromosome"/>
</dbReference>
<dbReference type="KEGG" id="wna:KA717_21285"/>
<accession>A0A977KTH3</accession>
<dbReference type="AlphaFoldDB" id="A0A977KTH3"/>
<evidence type="ECO:0000256" key="1">
    <source>
        <dbReference type="SAM" id="MobiDB-lite"/>
    </source>
</evidence>
<sequence>MLLTTHNPTQKMPITPIFNPTGDDSVANRTIWFGNTTNLMQLNDGATRLA</sequence>
<evidence type="ECO:0000313" key="2">
    <source>
        <dbReference type="EMBL" id="UXE58581.1"/>
    </source>
</evidence>
<organism evidence="2">
    <name type="scientific">Woronichinia naegeliana WA131</name>
    <dbReference type="NCBI Taxonomy" id="2824559"/>
    <lineage>
        <taxon>Bacteria</taxon>
        <taxon>Bacillati</taxon>
        <taxon>Cyanobacteriota</taxon>
        <taxon>Cyanophyceae</taxon>
        <taxon>Synechococcales</taxon>
        <taxon>Coelosphaeriaceae</taxon>
        <taxon>Woronichinia</taxon>
    </lineage>
</organism>
<feature type="compositionally biased region" description="Polar residues" evidence="1">
    <location>
        <begin position="1"/>
        <end position="12"/>
    </location>
</feature>
<reference evidence="2" key="1">
    <citation type="submission" date="2021-04" db="EMBL/GenBank/DDBJ databases">
        <title>Genome sequence of Woronichinia naegeliana from Washington state freshwater lake bloom.</title>
        <authorList>
            <person name="Dreher T.W."/>
        </authorList>
    </citation>
    <scope>NUCLEOTIDE SEQUENCE</scope>
    <source>
        <strain evidence="2">WA131</strain>
    </source>
</reference>
<dbReference type="EMBL" id="CP073041">
    <property type="protein sequence ID" value="UXE58581.1"/>
    <property type="molecule type" value="Genomic_DNA"/>
</dbReference>
<proteinExistence type="predicted"/>
<name>A0A977KTH3_9CYAN</name>
<gene>
    <name evidence="2" type="ORF">KA717_21285</name>
</gene>
<feature type="region of interest" description="Disordered" evidence="1">
    <location>
        <begin position="1"/>
        <end position="20"/>
    </location>
</feature>